<dbReference type="GO" id="GO:0006952">
    <property type="term" value="P:defense response"/>
    <property type="evidence" value="ECO:0007669"/>
    <property type="project" value="UniProtKB-KW"/>
</dbReference>
<gene>
    <name evidence="8" type="ORF">EZV62_016990</name>
</gene>
<feature type="domain" description="Disease resistance protein At4g27190-like leucine-rich repeats" evidence="7">
    <location>
        <begin position="1121"/>
        <end position="1270"/>
    </location>
</feature>
<keyword evidence="2" id="KW-0547">Nucleotide-binding</keyword>
<dbReference type="SUPFAM" id="SSF52540">
    <property type="entry name" value="P-loop containing nucleoside triphosphate hydrolases"/>
    <property type="match status" value="1"/>
</dbReference>
<dbReference type="InterPro" id="IPR042197">
    <property type="entry name" value="Apaf_helical"/>
</dbReference>
<proteinExistence type="inferred from homology"/>
<evidence type="ECO:0000259" key="6">
    <source>
        <dbReference type="Pfam" id="PF00931"/>
    </source>
</evidence>
<keyword evidence="4" id="KW-0067">ATP-binding</keyword>
<dbReference type="PRINTS" id="PR00364">
    <property type="entry name" value="DISEASERSIST"/>
</dbReference>
<evidence type="ECO:0000256" key="2">
    <source>
        <dbReference type="ARBA" id="ARBA00022741"/>
    </source>
</evidence>
<dbReference type="OrthoDB" id="1747797at2759"/>
<name>A0A5C7HQ50_9ROSI</name>
<keyword evidence="3" id="KW-0611">Plant defense</keyword>
<feature type="domain" description="Disease resistance protein At4g27190-like leucine-rich repeats" evidence="7">
    <location>
        <begin position="955"/>
        <end position="1094"/>
    </location>
</feature>
<dbReference type="InterPro" id="IPR027417">
    <property type="entry name" value="P-loop_NTPase"/>
</dbReference>
<organism evidence="8 9">
    <name type="scientific">Acer yangbiense</name>
    <dbReference type="NCBI Taxonomy" id="1000413"/>
    <lineage>
        <taxon>Eukaryota</taxon>
        <taxon>Viridiplantae</taxon>
        <taxon>Streptophyta</taxon>
        <taxon>Embryophyta</taxon>
        <taxon>Tracheophyta</taxon>
        <taxon>Spermatophyta</taxon>
        <taxon>Magnoliopsida</taxon>
        <taxon>eudicotyledons</taxon>
        <taxon>Gunneridae</taxon>
        <taxon>Pentapetalae</taxon>
        <taxon>rosids</taxon>
        <taxon>malvids</taxon>
        <taxon>Sapindales</taxon>
        <taxon>Sapindaceae</taxon>
        <taxon>Hippocastanoideae</taxon>
        <taxon>Acereae</taxon>
        <taxon>Acer</taxon>
    </lineage>
</organism>
<accession>A0A5C7HQ50</accession>
<dbReference type="Gene3D" id="3.80.10.10">
    <property type="entry name" value="Ribonuclease Inhibitor"/>
    <property type="match status" value="4"/>
</dbReference>
<dbReference type="Proteomes" id="UP000323000">
    <property type="component" value="Chromosome 7"/>
</dbReference>
<comment type="similarity">
    <text evidence="1">Belongs to the disease resistance NB-LRR family.</text>
</comment>
<feature type="domain" description="Disease resistance protein At4g27190-like leucine-rich repeats" evidence="7">
    <location>
        <begin position="1370"/>
        <end position="1492"/>
    </location>
</feature>
<keyword evidence="5" id="KW-0175">Coiled coil</keyword>
<evidence type="ECO:0000313" key="9">
    <source>
        <dbReference type="Proteomes" id="UP000323000"/>
    </source>
</evidence>
<dbReference type="PANTHER" id="PTHR33463:SF203">
    <property type="entry name" value="AAA+ ATPASE DOMAIN-CONTAINING PROTEIN"/>
    <property type="match status" value="1"/>
</dbReference>
<evidence type="ECO:0000256" key="1">
    <source>
        <dbReference type="ARBA" id="ARBA00008894"/>
    </source>
</evidence>
<feature type="coiled-coil region" evidence="5">
    <location>
        <begin position="27"/>
        <end position="61"/>
    </location>
</feature>
<evidence type="ECO:0000256" key="4">
    <source>
        <dbReference type="ARBA" id="ARBA00022840"/>
    </source>
</evidence>
<protein>
    <recommendedName>
        <fullName evidence="10">AAA+ ATPase domain-containing protein</fullName>
    </recommendedName>
</protein>
<dbReference type="Pfam" id="PF23247">
    <property type="entry name" value="LRR_RPS2"/>
    <property type="match status" value="4"/>
</dbReference>
<dbReference type="Pfam" id="PF00931">
    <property type="entry name" value="NB-ARC"/>
    <property type="match status" value="1"/>
</dbReference>
<comment type="caution">
    <text evidence="8">The sequence shown here is derived from an EMBL/GenBank/DDBJ whole genome shotgun (WGS) entry which is preliminary data.</text>
</comment>
<feature type="domain" description="NB-ARC" evidence="6">
    <location>
        <begin position="156"/>
        <end position="272"/>
    </location>
</feature>
<dbReference type="InterPro" id="IPR050905">
    <property type="entry name" value="Plant_NBS-LRR"/>
</dbReference>
<dbReference type="SUPFAM" id="SSF52047">
    <property type="entry name" value="RNI-like"/>
    <property type="match status" value="1"/>
</dbReference>
<dbReference type="CDD" id="cd00882">
    <property type="entry name" value="Ras_like_GTPase"/>
    <property type="match status" value="1"/>
</dbReference>
<dbReference type="GO" id="GO:0043531">
    <property type="term" value="F:ADP binding"/>
    <property type="evidence" value="ECO:0007669"/>
    <property type="project" value="InterPro"/>
</dbReference>
<evidence type="ECO:0000256" key="5">
    <source>
        <dbReference type="SAM" id="Coils"/>
    </source>
</evidence>
<dbReference type="GO" id="GO:0005524">
    <property type="term" value="F:ATP binding"/>
    <property type="evidence" value="ECO:0007669"/>
    <property type="project" value="UniProtKB-KW"/>
</dbReference>
<dbReference type="SUPFAM" id="SSF52058">
    <property type="entry name" value="L domain-like"/>
    <property type="match status" value="2"/>
</dbReference>
<feature type="domain" description="Disease resistance protein At4g27190-like leucine-rich repeats" evidence="7">
    <location>
        <begin position="783"/>
        <end position="881"/>
    </location>
</feature>
<dbReference type="Gene3D" id="1.10.8.430">
    <property type="entry name" value="Helical domain of apoptotic protease-activating factors"/>
    <property type="match status" value="1"/>
</dbReference>
<dbReference type="InterPro" id="IPR057135">
    <property type="entry name" value="At4g27190-like_LRR"/>
</dbReference>
<dbReference type="InterPro" id="IPR002182">
    <property type="entry name" value="NB-ARC"/>
</dbReference>
<dbReference type="Gene3D" id="3.40.50.300">
    <property type="entry name" value="P-loop containing nucleotide triphosphate hydrolases"/>
    <property type="match status" value="1"/>
</dbReference>
<evidence type="ECO:0008006" key="10">
    <source>
        <dbReference type="Google" id="ProtNLM"/>
    </source>
</evidence>
<evidence type="ECO:0000256" key="3">
    <source>
        <dbReference type="ARBA" id="ARBA00022821"/>
    </source>
</evidence>
<keyword evidence="9" id="KW-1185">Reference proteome</keyword>
<sequence>MAELVISIASKVTELLIGPIRRQICYVFKYQSNMDELRKQAEKLKNVRAMVQHSVEEATRQGDEIETDVVKWMDSVDEFTNGVIIPIIDDQDKANKRCFIGLCPNLIHYSLSKKAVKTTRDGVNLLAEGRFQRVSYRTPLQRIVYNDFDSRMPIFNDLMESLMDADVNLIGVYGMGGVGKTTLVRRVVGQAIEDELFDAVVMAEVTKTPDIKNIQAQIADQLGLTFQEESLSGRADRLRDRLKKEKRVLVVLDDVWAKLDLEAVGIPVGEKDKVSTLQEEEQKGRNDDKSQRLCKILLTSRNLDVLRDDMNTQKNFFVEILSVEEAENLFWKILGHSEEKPDLDPVAVEIVGMCAGLPVAIATIASALKNKSLSIWKNTLEQLRTFNPRSIQGMDANVYSTIELSYNLLESEEAKSLFLLCSLLRSFQNASSNISFDYLLRYGMGLGLFQDVYTLEQGRNKLHMLINILKDSILLLDGNTNEDIIMHDLIHVVAVSIASKDKHMFNIQDVAGLKEMLEEKLPKDSSAVSLLHRDIHELPEKLEFPKLKLFLLNMEDASIEIPDAFFEGANSLKVLGINGIHLLSPPSSLCCLKNLHTLSLDCCQLGNVAVIGELKELEILSFWKSDIEQLPTEIRQLTRLRLLDLSDCSKLKVIRPNVISSLTLLEELFMGNSFVQWDVEGQSNASLVELKQLSRLTTVDVQVPNAQIISQPQDLSFGNLERFRIFIGEVWDWSDKYDTSKTVKLELSSSNYLSNGIKSLLNITEDVHLDKLKGVKSVVYELNGKGFPQLKHLHVQNGSEIQYIANSIGEDLCIVFPLLESLFLNNLINLEKICYGQLAAMSFSKLRIVKVERCDRLKYLFSFSMAKNFFQLQEIELTDCKKLEEIFFEESEELVHQDDNLRKIEFTQLHTLTLKSLPQLTSFGFNAFGSQEIIAEDEVADFTPVSSENVVLPNLVNLKLSSMNIGCAWLDQLPVVSSCCQTLTSLTLEECSGNLKFLFSYSSAKSLVLLQKLEIRNCKSIEGIINTEEFGEDGRMIQKIFPKLINLQLKCLPELTLFGSGNSVEFPSLTQLSIEDCPKFKTFFSALMSGDIKQSNEVEEMNRQVDIYPLFNEKVGFPSLEKMVISGMDNLESIWHSQFLGDSFNNLKSVEVNDCQELMTIFPSRICERLLRLESLTVKSCGSVIEIFDLRGINLKEKHSIKTTPQLRELYVDHMTNLKHIWNEDPKGMLSYRKLEKVTIFLCPNLEYLFPASAAKSLLNLDSLEVSDCGVEEIIAKGGGVKEAADRFLFPKLSSLQLHNLPRLRTFYPGHTVEGPCLKRLGLHHCDKVKLFISEFLGFFETIEEGQHDLSPPFFLVREFEGMNQGSPKLEELQLSGKVITMEWPDQVPRHVFRSLESLELNDHESTVLPLDFIQRFDSLGKLSLNSSSYEEIFSYGAVKEHPQIKHLVLSGLFDLKQIWKQGSKIHLNFQNLEILEVRSCFNLINLMPSSASFQNLLILEVWGCDGLKNLLTSSTAKSLVLLKKLEVFDCKILTEVVANEGAVPEEIVFGNLKSLSLVYLQSLASFCSTKHILNFPILESLVVNECPKMKIFSKGIMSTPKLHKLELNWKAIERSWEVGVNTTIQQNMEKRLLGREDCTYPSTKPSELADSSI</sequence>
<dbReference type="EMBL" id="VAHF01000007">
    <property type="protein sequence ID" value="TXG59161.1"/>
    <property type="molecule type" value="Genomic_DNA"/>
</dbReference>
<evidence type="ECO:0000313" key="8">
    <source>
        <dbReference type="EMBL" id="TXG59161.1"/>
    </source>
</evidence>
<dbReference type="InterPro" id="IPR032675">
    <property type="entry name" value="LRR_dom_sf"/>
</dbReference>
<evidence type="ECO:0000259" key="7">
    <source>
        <dbReference type="Pfam" id="PF23247"/>
    </source>
</evidence>
<dbReference type="PANTHER" id="PTHR33463">
    <property type="entry name" value="NB-ARC DOMAIN-CONTAINING PROTEIN-RELATED"/>
    <property type="match status" value="1"/>
</dbReference>
<reference evidence="9" key="1">
    <citation type="journal article" date="2019" name="Gigascience">
        <title>De novo genome assembly of the endangered Acer yangbiense, a plant species with extremely small populations endemic to Yunnan Province, China.</title>
        <authorList>
            <person name="Yang J."/>
            <person name="Wariss H.M."/>
            <person name="Tao L."/>
            <person name="Zhang R."/>
            <person name="Yun Q."/>
            <person name="Hollingsworth P."/>
            <person name="Dao Z."/>
            <person name="Luo G."/>
            <person name="Guo H."/>
            <person name="Ma Y."/>
            <person name="Sun W."/>
        </authorList>
    </citation>
    <scope>NUCLEOTIDE SEQUENCE [LARGE SCALE GENOMIC DNA]</scope>
    <source>
        <strain evidence="9">cv. Malutang</strain>
    </source>
</reference>